<dbReference type="Pfam" id="PF02706">
    <property type="entry name" value="Wzz"/>
    <property type="match status" value="1"/>
</dbReference>
<keyword evidence="5 6" id="KW-0472">Membrane</keyword>
<keyword evidence="3 6" id="KW-0812">Transmembrane</keyword>
<keyword evidence="9" id="KW-1185">Reference proteome</keyword>
<evidence type="ECO:0000256" key="1">
    <source>
        <dbReference type="ARBA" id="ARBA00004651"/>
    </source>
</evidence>
<organism evidence="8 9">
    <name type="scientific">Sphingoaurantiacus capsulatus</name>
    <dbReference type="NCBI Taxonomy" id="1771310"/>
    <lineage>
        <taxon>Bacteria</taxon>
        <taxon>Pseudomonadati</taxon>
        <taxon>Pseudomonadota</taxon>
        <taxon>Alphaproteobacteria</taxon>
        <taxon>Sphingomonadales</taxon>
        <taxon>Sphingosinicellaceae</taxon>
        <taxon>Sphingoaurantiacus</taxon>
    </lineage>
</organism>
<keyword evidence="4 6" id="KW-1133">Transmembrane helix</keyword>
<protein>
    <submittedName>
        <fullName evidence="8">Wzz/FepE/Etk N-terminal domain-containing protein</fullName>
    </submittedName>
</protein>
<feature type="transmembrane region" description="Helical" evidence="6">
    <location>
        <begin position="306"/>
        <end position="329"/>
    </location>
</feature>
<proteinExistence type="predicted"/>
<evidence type="ECO:0000256" key="2">
    <source>
        <dbReference type="ARBA" id="ARBA00022475"/>
    </source>
</evidence>
<feature type="domain" description="Polysaccharide chain length determinant N-terminal" evidence="7">
    <location>
        <begin position="35"/>
        <end position="127"/>
    </location>
</feature>
<name>A0ABV7XAU6_9SPHN</name>
<keyword evidence="2" id="KW-1003">Cell membrane</keyword>
<gene>
    <name evidence="8" type="ORF">ACFOMD_07555</name>
</gene>
<dbReference type="RefSeq" id="WP_380859247.1">
    <property type="nucleotide sequence ID" value="NZ_JBHRXV010000004.1"/>
</dbReference>
<feature type="transmembrane region" description="Helical" evidence="6">
    <location>
        <begin position="49"/>
        <end position="67"/>
    </location>
</feature>
<dbReference type="EMBL" id="JBHRXV010000004">
    <property type="protein sequence ID" value="MFC3712419.1"/>
    <property type="molecule type" value="Genomic_DNA"/>
</dbReference>
<evidence type="ECO:0000313" key="8">
    <source>
        <dbReference type="EMBL" id="MFC3712419.1"/>
    </source>
</evidence>
<evidence type="ECO:0000256" key="6">
    <source>
        <dbReference type="SAM" id="Phobius"/>
    </source>
</evidence>
<dbReference type="Proteomes" id="UP001595615">
    <property type="component" value="Unassembled WGS sequence"/>
</dbReference>
<dbReference type="PANTHER" id="PTHR32309:SF13">
    <property type="entry name" value="FERRIC ENTEROBACTIN TRANSPORT PROTEIN FEPE"/>
    <property type="match status" value="1"/>
</dbReference>
<evidence type="ECO:0000256" key="4">
    <source>
        <dbReference type="ARBA" id="ARBA00022989"/>
    </source>
</evidence>
<dbReference type="PANTHER" id="PTHR32309">
    <property type="entry name" value="TYROSINE-PROTEIN KINASE"/>
    <property type="match status" value="1"/>
</dbReference>
<sequence length="341" mass="36678">MSHDAGGRIIDMNDRQDSLTGGAMSQGQQPSQEVIDLAELMARLWSRRWLILICAALGLVVAVYQIHRSTFIYTAELKVSPAQSSESGRGGALGGMAGLAARAGLSLGQSAGSSSFSLYKEGLATRSLAAALAERPDIMHVVFAGEWDAAQGKYVEPRRGLVGRTAQGVKSILGYPKHEWVAPNAARMQDYLKGAIKVVDNPETGVTTLTYGHPDPAFAARFLMEVHYIADRNLRLKARRRATQYIEYLSGQLRTISLVEHRTAIADALSEQEKARMTASSTLAFAAEPVDVATPTLRPTTPAPTLMLVFGVIGGFAVGLIGALITTLAPVRRYLARDRAT</sequence>
<evidence type="ECO:0000313" key="9">
    <source>
        <dbReference type="Proteomes" id="UP001595615"/>
    </source>
</evidence>
<evidence type="ECO:0000256" key="5">
    <source>
        <dbReference type="ARBA" id="ARBA00023136"/>
    </source>
</evidence>
<comment type="caution">
    <text evidence="8">The sequence shown here is derived from an EMBL/GenBank/DDBJ whole genome shotgun (WGS) entry which is preliminary data.</text>
</comment>
<dbReference type="InterPro" id="IPR050445">
    <property type="entry name" value="Bact_polysacc_biosynth/exp"/>
</dbReference>
<accession>A0ABV7XAU6</accession>
<evidence type="ECO:0000259" key="7">
    <source>
        <dbReference type="Pfam" id="PF02706"/>
    </source>
</evidence>
<dbReference type="InterPro" id="IPR003856">
    <property type="entry name" value="LPS_length_determ_N"/>
</dbReference>
<comment type="subcellular location">
    <subcellularLocation>
        <location evidence="1">Cell membrane</location>
        <topology evidence="1">Multi-pass membrane protein</topology>
    </subcellularLocation>
</comment>
<evidence type="ECO:0000256" key="3">
    <source>
        <dbReference type="ARBA" id="ARBA00022692"/>
    </source>
</evidence>
<reference evidence="9" key="1">
    <citation type="journal article" date="2019" name="Int. J. Syst. Evol. Microbiol.">
        <title>The Global Catalogue of Microorganisms (GCM) 10K type strain sequencing project: providing services to taxonomists for standard genome sequencing and annotation.</title>
        <authorList>
            <consortium name="The Broad Institute Genomics Platform"/>
            <consortium name="The Broad Institute Genome Sequencing Center for Infectious Disease"/>
            <person name="Wu L."/>
            <person name="Ma J."/>
        </authorList>
    </citation>
    <scope>NUCLEOTIDE SEQUENCE [LARGE SCALE GENOMIC DNA]</scope>
    <source>
        <strain evidence="9">KCTC 42644</strain>
    </source>
</reference>